<dbReference type="NCBIfam" id="TIGR01967">
    <property type="entry name" value="DEAH_box_HrpA"/>
    <property type="match status" value="1"/>
</dbReference>
<dbReference type="GO" id="GO:0005524">
    <property type="term" value="F:ATP binding"/>
    <property type="evidence" value="ECO:0007669"/>
    <property type="project" value="UniProtKB-KW"/>
</dbReference>
<evidence type="ECO:0000259" key="7">
    <source>
        <dbReference type="PROSITE" id="PS51194"/>
    </source>
</evidence>
<feature type="domain" description="Helicase C-terminal" evidence="7">
    <location>
        <begin position="204"/>
        <end position="375"/>
    </location>
</feature>
<name>A0A1H0PE60_9BACT</name>
<comment type="similarity">
    <text evidence="1">Belongs to the DEAD box helicase family. DEAH subfamily.</text>
</comment>
<keyword evidence="2" id="KW-0547">Nucleotide-binding</keyword>
<reference evidence="8 9" key="1">
    <citation type="submission" date="2016-10" db="EMBL/GenBank/DDBJ databases">
        <authorList>
            <person name="de Groot N.N."/>
        </authorList>
    </citation>
    <scope>NUCLEOTIDE SEQUENCE [LARGE SCALE GENOMIC DNA]</scope>
    <source>
        <strain evidence="8 9">DSM 12130</strain>
    </source>
</reference>
<dbReference type="FunFam" id="1.20.120.1080:FF:000005">
    <property type="entry name" value="ATP-dependent helicase HrpA"/>
    <property type="match status" value="1"/>
</dbReference>
<dbReference type="SMART" id="SM00487">
    <property type="entry name" value="DEXDc"/>
    <property type="match status" value="1"/>
</dbReference>
<dbReference type="InterPro" id="IPR001650">
    <property type="entry name" value="Helicase_C-like"/>
</dbReference>
<dbReference type="FunFam" id="3.40.50.300:FF:001922">
    <property type="entry name" value="DEAH (Asp-Glu-Ala-His) box polypeptide 29"/>
    <property type="match status" value="1"/>
</dbReference>
<dbReference type="InterPro" id="IPR011709">
    <property type="entry name" value="DEAD-box_helicase_OB_fold"/>
</dbReference>
<dbReference type="RefSeq" id="WP_092221661.1">
    <property type="nucleotide sequence ID" value="NZ_FNJI01000009.1"/>
</dbReference>
<keyword evidence="9" id="KW-1185">Reference proteome</keyword>
<dbReference type="InterPro" id="IPR011545">
    <property type="entry name" value="DEAD/DEAH_box_helicase_dom"/>
</dbReference>
<evidence type="ECO:0000256" key="5">
    <source>
        <dbReference type="ARBA" id="ARBA00022840"/>
    </source>
</evidence>
<evidence type="ECO:0000256" key="3">
    <source>
        <dbReference type="ARBA" id="ARBA00022801"/>
    </source>
</evidence>
<keyword evidence="4 8" id="KW-0347">Helicase</keyword>
<dbReference type="InterPro" id="IPR010222">
    <property type="entry name" value="RNA_helicase_HrpA"/>
</dbReference>
<dbReference type="SMART" id="SM00847">
    <property type="entry name" value="HA2"/>
    <property type="match status" value="1"/>
</dbReference>
<dbReference type="SMART" id="SM00382">
    <property type="entry name" value="AAA"/>
    <property type="match status" value="1"/>
</dbReference>
<keyword evidence="3" id="KW-0378">Hydrolase</keyword>
<dbReference type="InterPro" id="IPR014001">
    <property type="entry name" value="Helicase_ATP-bd"/>
</dbReference>
<dbReference type="InterPro" id="IPR003593">
    <property type="entry name" value="AAA+_ATPase"/>
</dbReference>
<dbReference type="SUPFAM" id="SSF52540">
    <property type="entry name" value="P-loop containing nucleoside triphosphate hydrolases"/>
    <property type="match status" value="1"/>
</dbReference>
<proteinExistence type="inferred from homology"/>
<sequence>MIFKYPAHLPISPERKRIITTLRNNQVVIVAGDTGSGKTTQLPKMCIEAFPDSNLVIGCTQPRRIAATSVAGRVAEELQAGPATVGYKIRFHDHTSKETKIKFMTDGVLLAETRSDRLLSQYGVIIIDEAHERSLNIDFLLGYLKKLLKYRRDLKVVISSATIDTSAFAKHFDDAPVISVSGRTYPVTVKYRPPEDGDNDESESLVEHCVAVVKELFDQRVEGDLLIFLATEREIRQCCKLLQSHFPHCVVLPLFGRLPSGDQRKIFQPQKKIKIIVATNVAETSLTVPGIRYVIDSGLARISYYNVRAKTTSLPVTKISQASCDQRKGRCGRVGPGVCIRLYSEEDYLDRQQFTLPELKRSNLAEVILQMISLKLGDPADFPFLEPPFNTAIREGYRLLKELGAITGSRKLTGYGKIMADLPIDPCISRVILEARQNNCLREIKIIASVLAIADPRVRPADSEQDADNAHKTFAHPHSDFMSFLNLWNLYHDQAGSHKSWSKLKKFCKASFLSFQRMREWFDLHDQLTRMLSKRQGFSDNSGDGDYLQIHKALITGFARNLAMKKNGRIYQGSQNKELMIFPGSGQFAKSPGWILGASFLETNNLYALTVASIDPDWIKQCVPHLCKYSWSNPRWQKKTGQVVADETASLFGLVISSGTKVDFVKRHRKNSKSAREIFIQALIEGELKGSYSFLTHNLSLIKKWQNSEDRMRVRNLVADDLILSEFYDSRLPDSVCDQRSLNKFLKQHSDPELLVMKDRDILIRQIDDRELVDFPTRTTIGSTEIRLEYQFAPGTERDGVTFRIPLQMAKTMSPERFDWLVPGFIDEKVTYLFKSLPKSLRKKLVPVNESVARVLDDIEFGKGSLLTALEQSILKQFRFLVARDQWTRELPPHLTPIFLLFDEHGDEICSGRNLAELIHQNSRAMEPDPSLVLRGNAEKIVGKWQHTEYVTWDFAGLPSRVPIFTKTGETAGYLYGALQADQQKQTIQVVFENDPEKASRINREGTLFLLRIPFKDQYKALKKLCSTSFSGPSTLIFAKLGLDRNELVRLVLDFIVASLFAPLDEGIIEESAYLCKIEHLRKTGFFKEGRNILEQILASLRQRREVESQLTALFEKSRSKKHFLPPLEQEFMAEIDMILPHDFLLSDFALDFNQVERQLRGISLRAQRFYANPDKDAKKKRQLEPHLSRLIEGQKKKKLLSADALREFVLYQSMFNEFKLQLFAPELTGKNSISSKKLDHQWKTFCSTS</sequence>
<organism evidence="8 9">
    <name type="scientific">Desulforhopalus singaporensis</name>
    <dbReference type="NCBI Taxonomy" id="91360"/>
    <lineage>
        <taxon>Bacteria</taxon>
        <taxon>Pseudomonadati</taxon>
        <taxon>Thermodesulfobacteriota</taxon>
        <taxon>Desulfobulbia</taxon>
        <taxon>Desulfobulbales</taxon>
        <taxon>Desulfocapsaceae</taxon>
        <taxon>Desulforhopalus</taxon>
    </lineage>
</organism>
<evidence type="ECO:0000256" key="1">
    <source>
        <dbReference type="ARBA" id="ARBA00008792"/>
    </source>
</evidence>
<dbReference type="GO" id="GO:0003724">
    <property type="term" value="F:RNA helicase activity"/>
    <property type="evidence" value="ECO:0007669"/>
    <property type="project" value="InterPro"/>
</dbReference>
<dbReference type="GO" id="GO:0003723">
    <property type="term" value="F:RNA binding"/>
    <property type="evidence" value="ECO:0007669"/>
    <property type="project" value="TreeGrafter"/>
</dbReference>
<dbReference type="Gene3D" id="3.40.50.300">
    <property type="entry name" value="P-loop containing nucleotide triphosphate hydrolases"/>
    <property type="match status" value="2"/>
</dbReference>
<protein>
    <submittedName>
        <fullName evidence="8">ATP-dependent helicase HrpA</fullName>
    </submittedName>
</protein>
<dbReference type="CDD" id="cd18791">
    <property type="entry name" value="SF2_C_RHA"/>
    <property type="match status" value="1"/>
</dbReference>
<dbReference type="GO" id="GO:0016787">
    <property type="term" value="F:hydrolase activity"/>
    <property type="evidence" value="ECO:0007669"/>
    <property type="project" value="UniProtKB-KW"/>
</dbReference>
<feature type="domain" description="Helicase ATP-binding" evidence="6">
    <location>
        <begin position="19"/>
        <end position="181"/>
    </location>
</feature>
<dbReference type="Gene3D" id="1.20.120.1080">
    <property type="match status" value="1"/>
</dbReference>
<accession>A0A1H0PE60</accession>
<dbReference type="PROSITE" id="PS51192">
    <property type="entry name" value="HELICASE_ATP_BIND_1"/>
    <property type="match status" value="1"/>
</dbReference>
<keyword evidence="5" id="KW-0067">ATP-binding</keyword>
<dbReference type="Pfam" id="PF21010">
    <property type="entry name" value="HA2_C"/>
    <property type="match status" value="1"/>
</dbReference>
<dbReference type="Pfam" id="PF00270">
    <property type="entry name" value="DEAD"/>
    <property type="match status" value="1"/>
</dbReference>
<evidence type="ECO:0000256" key="2">
    <source>
        <dbReference type="ARBA" id="ARBA00022741"/>
    </source>
</evidence>
<dbReference type="EMBL" id="FNJI01000009">
    <property type="protein sequence ID" value="SDP03372.1"/>
    <property type="molecule type" value="Genomic_DNA"/>
</dbReference>
<dbReference type="PROSITE" id="PS00690">
    <property type="entry name" value="DEAH_ATP_HELICASE"/>
    <property type="match status" value="1"/>
</dbReference>
<dbReference type="PROSITE" id="PS51194">
    <property type="entry name" value="HELICASE_CTER"/>
    <property type="match status" value="1"/>
</dbReference>
<dbReference type="STRING" id="91360.SAMN05660330_01637"/>
<dbReference type="InterPro" id="IPR027417">
    <property type="entry name" value="P-loop_NTPase"/>
</dbReference>
<dbReference type="OrthoDB" id="9805617at2"/>
<dbReference type="Proteomes" id="UP000199073">
    <property type="component" value="Unassembled WGS sequence"/>
</dbReference>
<dbReference type="AlphaFoldDB" id="A0A1H0PE60"/>
<evidence type="ECO:0000256" key="4">
    <source>
        <dbReference type="ARBA" id="ARBA00022806"/>
    </source>
</evidence>
<evidence type="ECO:0000259" key="6">
    <source>
        <dbReference type="PROSITE" id="PS51192"/>
    </source>
</evidence>
<dbReference type="PANTHER" id="PTHR18934">
    <property type="entry name" value="ATP-DEPENDENT RNA HELICASE"/>
    <property type="match status" value="1"/>
</dbReference>
<dbReference type="Pfam" id="PF11898">
    <property type="entry name" value="DUF3418"/>
    <property type="match status" value="1"/>
</dbReference>
<evidence type="ECO:0000313" key="9">
    <source>
        <dbReference type="Proteomes" id="UP000199073"/>
    </source>
</evidence>
<dbReference type="InterPro" id="IPR002464">
    <property type="entry name" value="DNA/RNA_helicase_DEAH_CS"/>
</dbReference>
<dbReference type="InterPro" id="IPR024590">
    <property type="entry name" value="HrpA_C"/>
</dbReference>
<dbReference type="SMART" id="SM00490">
    <property type="entry name" value="HELICc"/>
    <property type="match status" value="1"/>
</dbReference>
<gene>
    <name evidence="8" type="ORF">SAMN05660330_01637</name>
</gene>
<dbReference type="PANTHER" id="PTHR18934:SF99">
    <property type="entry name" value="ATP-DEPENDENT RNA HELICASE DHX37-RELATED"/>
    <property type="match status" value="1"/>
</dbReference>
<dbReference type="InterPro" id="IPR007502">
    <property type="entry name" value="Helicase-assoc_dom"/>
</dbReference>
<evidence type="ECO:0000313" key="8">
    <source>
        <dbReference type="EMBL" id="SDP03372.1"/>
    </source>
</evidence>
<dbReference type="Pfam" id="PF07717">
    <property type="entry name" value="OB_NTP_bind"/>
    <property type="match status" value="1"/>
</dbReference>
<dbReference type="Pfam" id="PF00271">
    <property type="entry name" value="Helicase_C"/>
    <property type="match status" value="1"/>
</dbReference>